<protein>
    <submittedName>
        <fullName evidence="9">Type II toxin-antitoxin system HicA family toxin</fullName>
    </submittedName>
</protein>
<keyword evidence="10" id="KW-1185">Reference proteome</keyword>
<reference evidence="9" key="1">
    <citation type="submission" date="2022-06" db="EMBL/GenBank/DDBJ databases">
        <title>Sphingomonas sp. nov. isolated from rhizosphere soil of tomato.</title>
        <authorList>
            <person name="Dong H."/>
            <person name="Gao R."/>
        </authorList>
    </citation>
    <scope>NUCLEOTIDE SEQUENCE</scope>
    <source>
        <strain evidence="9">MMSM24</strain>
    </source>
</reference>
<keyword evidence="4" id="KW-0255">Endonuclease</keyword>
<dbReference type="Gene3D" id="3.30.920.30">
    <property type="entry name" value="Hypothetical protein"/>
    <property type="match status" value="1"/>
</dbReference>
<evidence type="ECO:0000256" key="3">
    <source>
        <dbReference type="ARBA" id="ARBA00022722"/>
    </source>
</evidence>
<dbReference type="EMBL" id="JANFAV010000019">
    <property type="protein sequence ID" value="MCW6537210.1"/>
    <property type="molecule type" value="Genomic_DNA"/>
</dbReference>
<dbReference type="AlphaFoldDB" id="A0AA41ZAX8"/>
<evidence type="ECO:0000256" key="4">
    <source>
        <dbReference type="ARBA" id="ARBA00022759"/>
    </source>
</evidence>
<evidence type="ECO:0000256" key="8">
    <source>
        <dbReference type="SAM" id="MobiDB-lite"/>
    </source>
</evidence>
<gene>
    <name evidence="9" type="ORF">NEE01_20725</name>
</gene>
<keyword evidence="6" id="KW-0694">RNA-binding</keyword>
<dbReference type="InterPro" id="IPR038570">
    <property type="entry name" value="HicA_sf"/>
</dbReference>
<dbReference type="Pfam" id="PF07927">
    <property type="entry name" value="HicA_toxin"/>
    <property type="match status" value="1"/>
</dbReference>
<organism evidence="9 10">
    <name type="scientific">Sphingomonas lycopersici</name>
    <dbReference type="NCBI Taxonomy" id="2951807"/>
    <lineage>
        <taxon>Bacteria</taxon>
        <taxon>Pseudomonadati</taxon>
        <taxon>Pseudomonadota</taxon>
        <taxon>Alphaproteobacteria</taxon>
        <taxon>Sphingomonadales</taxon>
        <taxon>Sphingomonadaceae</taxon>
        <taxon>Sphingomonas</taxon>
    </lineage>
</organism>
<dbReference type="GO" id="GO:0004519">
    <property type="term" value="F:endonuclease activity"/>
    <property type="evidence" value="ECO:0007669"/>
    <property type="project" value="UniProtKB-KW"/>
</dbReference>
<name>A0AA41ZAX8_9SPHN</name>
<evidence type="ECO:0000256" key="7">
    <source>
        <dbReference type="ARBA" id="ARBA00023016"/>
    </source>
</evidence>
<comment type="caution">
    <text evidence="9">The sequence shown here is derived from an EMBL/GenBank/DDBJ whole genome shotgun (WGS) entry which is preliminary data.</text>
</comment>
<keyword evidence="2" id="KW-1277">Toxin-antitoxin system</keyword>
<evidence type="ECO:0000256" key="2">
    <source>
        <dbReference type="ARBA" id="ARBA00022649"/>
    </source>
</evidence>
<dbReference type="SUPFAM" id="SSF54786">
    <property type="entry name" value="YcfA/nrd intein domain"/>
    <property type="match status" value="1"/>
</dbReference>
<dbReference type="GO" id="GO:0003729">
    <property type="term" value="F:mRNA binding"/>
    <property type="evidence" value="ECO:0007669"/>
    <property type="project" value="InterPro"/>
</dbReference>
<evidence type="ECO:0000313" key="9">
    <source>
        <dbReference type="EMBL" id="MCW6537210.1"/>
    </source>
</evidence>
<comment type="similarity">
    <text evidence="1">Belongs to the HicA mRNA interferase family.</text>
</comment>
<evidence type="ECO:0000256" key="6">
    <source>
        <dbReference type="ARBA" id="ARBA00022884"/>
    </source>
</evidence>
<feature type="compositionally biased region" description="Polar residues" evidence="8">
    <location>
        <begin position="51"/>
        <end position="62"/>
    </location>
</feature>
<accession>A0AA41ZAX8</accession>
<keyword evidence="5" id="KW-0378">Hydrolase</keyword>
<keyword evidence="7" id="KW-0346">Stress response</keyword>
<keyword evidence="3" id="KW-0540">Nuclease</keyword>
<sequence>MRSQDVIKKIEAHGWCKVRQTGSHTHFRHPDRPGTATVPHPKKHIPHGTLKSISRQTGVPLP</sequence>
<evidence type="ECO:0000256" key="5">
    <source>
        <dbReference type="ARBA" id="ARBA00022801"/>
    </source>
</evidence>
<proteinExistence type="inferred from homology"/>
<evidence type="ECO:0000256" key="1">
    <source>
        <dbReference type="ARBA" id="ARBA00006620"/>
    </source>
</evidence>
<dbReference type="RefSeq" id="WP_265271106.1">
    <property type="nucleotide sequence ID" value="NZ_JANFAV010000019.1"/>
</dbReference>
<feature type="region of interest" description="Disordered" evidence="8">
    <location>
        <begin position="21"/>
        <end position="62"/>
    </location>
</feature>
<evidence type="ECO:0000313" key="10">
    <source>
        <dbReference type="Proteomes" id="UP001165565"/>
    </source>
</evidence>
<dbReference type="InterPro" id="IPR012933">
    <property type="entry name" value="HicA_mRNA_interferase"/>
</dbReference>
<dbReference type="GO" id="GO:0016787">
    <property type="term" value="F:hydrolase activity"/>
    <property type="evidence" value="ECO:0007669"/>
    <property type="project" value="UniProtKB-KW"/>
</dbReference>
<dbReference type="Proteomes" id="UP001165565">
    <property type="component" value="Unassembled WGS sequence"/>
</dbReference>